<organism evidence="2">
    <name type="scientific">Axinella verrucosa</name>
    <name type="common">Mediterranean sponge</name>
    <dbReference type="NCBI Taxonomy" id="237119"/>
    <lineage>
        <taxon>Eukaryota</taxon>
        <taxon>Metazoa</taxon>
        <taxon>Porifera</taxon>
        <taxon>Demospongiae</taxon>
        <taxon>Heteroscleromorpha</taxon>
        <taxon>Axinellida</taxon>
        <taxon>Axinellidae</taxon>
        <taxon>Axinella</taxon>
    </lineage>
</organism>
<evidence type="ECO:0000259" key="1">
    <source>
        <dbReference type="Pfam" id="PF00961"/>
    </source>
</evidence>
<dbReference type="Pfam" id="PF00961">
    <property type="entry name" value="LAGLIDADG_1"/>
    <property type="match status" value="1"/>
</dbReference>
<name>A0A0U5J5A8_AXIVE</name>
<feature type="domain" description="Homing endonuclease LAGLIDADG" evidence="1">
    <location>
        <begin position="255"/>
        <end position="353"/>
    </location>
</feature>
<reference evidence="2" key="1">
    <citation type="journal article" date="2015" name="BMC Evol. Biol.">
        <title>Mitochondrial group I and group II introns in the sponge orders Agelasida and Axinellida.</title>
        <authorList>
            <person name="Huchon D."/>
            <person name="Szitenberg A."/>
            <person name="Shefer S."/>
            <person name="Ilan M."/>
            <person name="Feldstein T."/>
        </authorList>
    </citation>
    <scope>NUCLEOTIDE SEQUENCE</scope>
</reference>
<dbReference type="Gene3D" id="3.10.28.10">
    <property type="entry name" value="Homing endonucleases"/>
    <property type="match status" value="2"/>
</dbReference>
<dbReference type="InterPro" id="IPR027434">
    <property type="entry name" value="Homing_endonucl"/>
</dbReference>
<geneLocation type="mitochondrion" evidence="2"/>
<protein>
    <submittedName>
        <fullName evidence="2">Putative LAGLIDADG protein</fullName>
    </submittedName>
</protein>
<dbReference type="GO" id="GO:0005739">
    <property type="term" value="C:mitochondrion"/>
    <property type="evidence" value="ECO:0007669"/>
    <property type="project" value="UniProtKB-ARBA"/>
</dbReference>
<dbReference type="PANTHER" id="PTHR36181">
    <property type="entry name" value="INTRON-ENCODED ENDONUCLEASE AI3-RELATED"/>
    <property type="match status" value="1"/>
</dbReference>
<dbReference type="PANTHER" id="PTHR36181:SF3">
    <property type="entry name" value="INTRON-ENCODED DNA ENDONUCLEASE AI5 BETA"/>
    <property type="match status" value="1"/>
</dbReference>
<dbReference type="EMBL" id="LN868210">
    <property type="protein sequence ID" value="CRX66587.1"/>
    <property type="molecule type" value="Genomic_DNA"/>
</dbReference>
<sequence length="385" mass="44055">MRNISGCRLILLYAGTAVSVVVHQLYCLWQIASGKVVVTIHAWYSQSAGNRSCKKVFPLTNCNHTLTGSSETVRKNSSVSVYCPQHSRPLTDKEFGYYLAGLIEGDGSIVISKGKAYLFICFHQKDVSTAYYIKNRLGFGSMVKQKNNIQGGSPEGGSASDQRKAINLTIVSRRGLFKVVNLVNGKFRTKKIERLQKLIDYLNNSKEVMPKVINPHPPSADEGFNPSVRDPDRRVNEKIRALPKDISSVLINHWLAGFLDADGYFQVRIINRVRLGRKFPYEVRLHLKVDQKTKDVLNLLHGAWGGYVGYRENQGTYYYQSTGFQHALKVIRYLDRCHVLSKWLEYRQWRRVYLLVQQGLHRTEAGVEKIKKIKKMMENMRQSEH</sequence>
<dbReference type="AlphaFoldDB" id="A0A0U5J5A8"/>
<dbReference type="InterPro" id="IPR051289">
    <property type="entry name" value="LAGLIDADG_Endonuclease"/>
</dbReference>
<keyword evidence="2" id="KW-0496">Mitochondrion</keyword>
<dbReference type="GO" id="GO:0004519">
    <property type="term" value="F:endonuclease activity"/>
    <property type="evidence" value="ECO:0007669"/>
    <property type="project" value="InterPro"/>
</dbReference>
<dbReference type="InterPro" id="IPR004860">
    <property type="entry name" value="LAGLIDADG_dom"/>
</dbReference>
<proteinExistence type="predicted"/>
<dbReference type="SUPFAM" id="SSF55608">
    <property type="entry name" value="Homing endonucleases"/>
    <property type="match status" value="2"/>
</dbReference>
<accession>A0A0U5J5A8</accession>
<evidence type="ECO:0000313" key="2">
    <source>
        <dbReference type="EMBL" id="CRX66587.1"/>
    </source>
</evidence>